<keyword evidence="1" id="KW-0479">Metal-binding</keyword>
<dbReference type="InterPro" id="IPR036663">
    <property type="entry name" value="Fumarylacetoacetase_C_sf"/>
</dbReference>
<accession>A0AAN1MRC1</accession>
<gene>
    <name evidence="3" type="ORF">C2L64_49375</name>
</gene>
<organism evidence="3 4">
    <name type="scientific">Paraburkholderia hospita</name>
    <dbReference type="NCBI Taxonomy" id="169430"/>
    <lineage>
        <taxon>Bacteria</taxon>
        <taxon>Pseudomonadati</taxon>
        <taxon>Pseudomonadota</taxon>
        <taxon>Betaproteobacteria</taxon>
        <taxon>Burkholderiales</taxon>
        <taxon>Burkholderiaceae</taxon>
        <taxon>Paraburkholderia</taxon>
    </lineage>
</organism>
<dbReference type="EMBL" id="CP026109">
    <property type="protein sequence ID" value="AUT76286.1"/>
    <property type="molecule type" value="Genomic_DNA"/>
</dbReference>
<dbReference type="Proteomes" id="UP000236649">
    <property type="component" value="Chromosome 5"/>
</dbReference>
<dbReference type="RefSeq" id="WP_090836566.1">
    <property type="nucleotide sequence ID" value="NZ_CADFGJ010000029.1"/>
</dbReference>
<evidence type="ECO:0000256" key="1">
    <source>
        <dbReference type="ARBA" id="ARBA00022723"/>
    </source>
</evidence>
<dbReference type="GeneID" id="55536260"/>
<dbReference type="InterPro" id="IPR011234">
    <property type="entry name" value="Fumarylacetoacetase-like_C"/>
</dbReference>
<dbReference type="Pfam" id="PF01557">
    <property type="entry name" value="FAA_hydrolase"/>
    <property type="match status" value="1"/>
</dbReference>
<name>A0AAN1MRC1_9BURK</name>
<dbReference type="PANTHER" id="PTHR11820">
    <property type="entry name" value="ACYLPYRUVASE"/>
    <property type="match status" value="1"/>
</dbReference>
<sequence length="287" mass="31242">MKICRFNEGRLGVVRDGRILDVSSALEFLPPANYPFPTEDRLIANLQTVCSAVLDLVPAAPAVSFDSVKFLPPVANPPKIIGAPINYRAHIEESVKDKGISFDRTVSTIQDWGLFLKSSTSLIGFGEEIILRRPDRRNDHECELAVIIGRRCNRVRREEALQYVAGYTIGLDMTVRGPEFQCWRKSVDTYSVLGPWLVTADEIADPDNLDLTLHVNGEMRQNANTSQLVLDVAGLIEMASSMYTLVPGDVIMTGTPAGVGPVVPGDSITAAVSGIGEATVNVARKYG</sequence>
<dbReference type="SUPFAM" id="SSF56529">
    <property type="entry name" value="FAH"/>
    <property type="match status" value="1"/>
</dbReference>
<feature type="domain" description="Fumarylacetoacetase-like C-terminal" evidence="2">
    <location>
        <begin position="79"/>
        <end position="282"/>
    </location>
</feature>
<protein>
    <submittedName>
        <fullName evidence="3">FAA hydrolase family protein</fullName>
    </submittedName>
</protein>
<dbReference type="Gene3D" id="3.90.850.10">
    <property type="entry name" value="Fumarylacetoacetase-like, C-terminal domain"/>
    <property type="match status" value="1"/>
</dbReference>
<evidence type="ECO:0000313" key="4">
    <source>
        <dbReference type="Proteomes" id="UP000236649"/>
    </source>
</evidence>
<dbReference type="GO" id="GO:0046872">
    <property type="term" value="F:metal ion binding"/>
    <property type="evidence" value="ECO:0007669"/>
    <property type="project" value="UniProtKB-KW"/>
</dbReference>
<evidence type="ECO:0000313" key="3">
    <source>
        <dbReference type="EMBL" id="AUT76286.1"/>
    </source>
</evidence>
<evidence type="ECO:0000259" key="2">
    <source>
        <dbReference type="Pfam" id="PF01557"/>
    </source>
</evidence>
<dbReference type="KEGG" id="phs:C2L64_49375"/>
<reference evidence="3 4" key="1">
    <citation type="submission" date="2018-01" db="EMBL/GenBank/DDBJ databases">
        <title>Species boundaries and ecological features among Paraburkholderia terrae DSMZ17804T, P. hospita DSMZ17164T and P. caribensis DSMZ13236T.</title>
        <authorList>
            <person name="Pratama A.A."/>
        </authorList>
    </citation>
    <scope>NUCLEOTIDE SEQUENCE [LARGE SCALE GENOMIC DNA]</scope>
    <source>
        <strain evidence="3 4">DSM 17164</strain>
    </source>
</reference>
<dbReference type="PANTHER" id="PTHR11820:SF112">
    <property type="entry name" value="FUMARYLACETOACETATE HYDROLASE FAMILY PROTEIN (AFU_ORTHOLOGUE AFUA_1G02370)-RELATED"/>
    <property type="match status" value="1"/>
</dbReference>
<proteinExistence type="predicted"/>
<dbReference type="GO" id="GO:0016787">
    <property type="term" value="F:hydrolase activity"/>
    <property type="evidence" value="ECO:0007669"/>
    <property type="project" value="UniProtKB-KW"/>
</dbReference>
<keyword evidence="3" id="KW-0378">Hydrolase</keyword>
<dbReference type="AlphaFoldDB" id="A0AAN1MRC1"/>